<comment type="function">
    <text evidence="1">This subunit may be involved in monitoring complementarity of crRNA and target RNA.</text>
</comment>
<organism evidence="7 8">
    <name type="scientific">Peptoniphilus indolicus</name>
    <dbReference type="NCBI Taxonomy" id="33030"/>
    <lineage>
        <taxon>Bacteria</taxon>
        <taxon>Bacillati</taxon>
        <taxon>Bacillota</taxon>
        <taxon>Tissierellia</taxon>
        <taxon>Tissierellales</taxon>
        <taxon>Peptoniphilaceae</taxon>
        <taxon>Peptoniphilus</taxon>
    </lineage>
</organism>
<protein>
    <recommendedName>
        <fullName evidence="3">CRISPR system Cms protein Csm2</fullName>
    </recommendedName>
    <alternativeName>
        <fullName evidence="6">CRISPR type III A-associated protein Csm2</fullName>
    </alternativeName>
</protein>
<evidence type="ECO:0000256" key="5">
    <source>
        <dbReference type="ARBA" id="ARBA00023118"/>
    </source>
</evidence>
<dbReference type="Proteomes" id="UP000254777">
    <property type="component" value="Unassembled WGS sequence"/>
</dbReference>
<accession>A0A379DD59</accession>
<dbReference type="Pfam" id="PF03750">
    <property type="entry name" value="Csm2_III-A"/>
    <property type="match status" value="1"/>
</dbReference>
<dbReference type="GO" id="GO:0003723">
    <property type="term" value="F:RNA binding"/>
    <property type="evidence" value="ECO:0007669"/>
    <property type="project" value="UniProtKB-KW"/>
</dbReference>
<dbReference type="AlphaFoldDB" id="A0A379DD59"/>
<evidence type="ECO:0000256" key="3">
    <source>
        <dbReference type="ARBA" id="ARBA00016118"/>
    </source>
</evidence>
<reference evidence="7 8" key="1">
    <citation type="submission" date="2018-06" db="EMBL/GenBank/DDBJ databases">
        <authorList>
            <consortium name="Pathogen Informatics"/>
            <person name="Doyle S."/>
        </authorList>
    </citation>
    <scope>NUCLEOTIDE SEQUENCE [LARGE SCALE GENOMIC DNA]</scope>
    <source>
        <strain evidence="7 8">NCTC11088</strain>
    </source>
</reference>
<dbReference type="GO" id="GO:0051607">
    <property type="term" value="P:defense response to virus"/>
    <property type="evidence" value="ECO:0007669"/>
    <property type="project" value="UniProtKB-KW"/>
</dbReference>
<dbReference type="EMBL" id="UGTH01000001">
    <property type="protein sequence ID" value="SUB75495.1"/>
    <property type="molecule type" value="Genomic_DNA"/>
</dbReference>
<evidence type="ECO:0000313" key="8">
    <source>
        <dbReference type="Proteomes" id="UP000254777"/>
    </source>
</evidence>
<name>A0A379DD59_9FIRM</name>
<comment type="similarity">
    <text evidence="2">Belongs to the CRISPR-associated Csm2 family.</text>
</comment>
<sequence length="121" mass="14054">MISKLGYVDEAEKIIKNLSERKLLNTNQIRKILSKVSVIYEKAKRKTGNLTEQEKMDLQVLRAHLIYDSGRDEGVRRFVSEAKLVENIKEIGDSREKLLIFCGYMEALVAYHKYYLANKSN</sequence>
<proteinExistence type="inferred from homology"/>
<evidence type="ECO:0000256" key="6">
    <source>
        <dbReference type="ARBA" id="ARBA00031723"/>
    </source>
</evidence>
<dbReference type="NCBIfam" id="TIGR01870">
    <property type="entry name" value="cas_TM1810_Csm2"/>
    <property type="match status" value="1"/>
</dbReference>
<evidence type="ECO:0000256" key="1">
    <source>
        <dbReference type="ARBA" id="ARBA00003640"/>
    </source>
</evidence>
<dbReference type="RefSeq" id="WP_004819774.1">
    <property type="nucleotide sequence ID" value="NZ_UGTH01000001.1"/>
</dbReference>
<evidence type="ECO:0000256" key="2">
    <source>
        <dbReference type="ARBA" id="ARBA00006896"/>
    </source>
</evidence>
<gene>
    <name evidence="7" type="ORF">NCTC11088_01292</name>
</gene>
<keyword evidence="4" id="KW-0694">RNA-binding</keyword>
<evidence type="ECO:0000256" key="4">
    <source>
        <dbReference type="ARBA" id="ARBA00022884"/>
    </source>
</evidence>
<keyword evidence="5" id="KW-0051">Antiviral defense</keyword>
<dbReference type="InterPro" id="IPR010149">
    <property type="entry name" value="CRISPR-assoc_prot_Csm2_III-A"/>
</dbReference>
<evidence type="ECO:0000313" key="7">
    <source>
        <dbReference type="EMBL" id="SUB75495.1"/>
    </source>
</evidence>